<accession>A0A2T5IKV2</accession>
<evidence type="ECO:0000313" key="2">
    <source>
        <dbReference type="Proteomes" id="UP000244223"/>
    </source>
</evidence>
<dbReference type="Proteomes" id="UP000244223">
    <property type="component" value="Unassembled WGS sequence"/>
</dbReference>
<reference evidence="1 2" key="1">
    <citation type="submission" date="2018-04" db="EMBL/GenBank/DDBJ databases">
        <title>Genomic Encyclopedia of Archaeal and Bacterial Type Strains, Phase II (KMG-II): from individual species to whole genera.</title>
        <authorList>
            <person name="Goeker M."/>
        </authorList>
    </citation>
    <scope>NUCLEOTIDE SEQUENCE [LARGE SCALE GENOMIC DNA]</scope>
    <source>
        <strain evidence="1 2">DSM 5822</strain>
    </source>
</reference>
<evidence type="ECO:0000313" key="1">
    <source>
        <dbReference type="EMBL" id="PTQ84433.1"/>
    </source>
</evidence>
<dbReference type="RefSeq" id="WP_204509392.1">
    <property type="nucleotide sequence ID" value="NZ_QAON01000060.1"/>
</dbReference>
<sequence>MPNLFVRQIGEQSGIQLSPTVDRTDGVAGIGDQTAAIVGSFTRGRFDKPFWVDAQTLRARLGLPVSIAKSLLNEAYLHIYEALNDGASQVLVSRLVRETATNDYVIIQVDAAAGTLQTELGEPLLDQNNEPLT</sequence>
<keyword evidence="2" id="KW-1185">Reference proteome</keyword>
<dbReference type="EMBL" id="QAON01000060">
    <property type="protein sequence ID" value="PTQ84433.1"/>
    <property type="molecule type" value="Genomic_DNA"/>
</dbReference>
<protein>
    <submittedName>
        <fullName evidence="1">Uncharacterized protein</fullName>
    </submittedName>
</protein>
<feature type="non-terminal residue" evidence="1">
    <location>
        <position position="133"/>
    </location>
</feature>
<proteinExistence type="predicted"/>
<name>A0A2T5IKV2_9GAMM</name>
<comment type="caution">
    <text evidence="1">The sequence shown here is derived from an EMBL/GenBank/DDBJ whole genome shotgun (WGS) entry which is preliminary data.</text>
</comment>
<organism evidence="1 2">
    <name type="scientific">Agitococcus lubricus</name>
    <dbReference type="NCBI Taxonomy" id="1077255"/>
    <lineage>
        <taxon>Bacteria</taxon>
        <taxon>Pseudomonadati</taxon>
        <taxon>Pseudomonadota</taxon>
        <taxon>Gammaproteobacteria</taxon>
        <taxon>Moraxellales</taxon>
        <taxon>Moraxellaceae</taxon>
        <taxon>Agitococcus</taxon>
    </lineage>
</organism>
<gene>
    <name evidence="1" type="ORF">C8N29_1603</name>
</gene>
<dbReference type="AlphaFoldDB" id="A0A2T5IKV2"/>